<protein>
    <submittedName>
        <fullName evidence="2 4">Uncharacterized protein</fullName>
    </submittedName>
</protein>
<organism evidence="2">
    <name type="scientific">Mytilinidion resinicola</name>
    <dbReference type="NCBI Taxonomy" id="574789"/>
    <lineage>
        <taxon>Eukaryota</taxon>
        <taxon>Fungi</taxon>
        <taxon>Dikarya</taxon>
        <taxon>Ascomycota</taxon>
        <taxon>Pezizomycotina</taxon>
        <taxon>Dothideomycetes</taxon>
        <taxon>Pleosporomycetidae</taxon>
        <taxon>Mytilinidiales</taxon>
        <taxon>Mytilinidiaceae</taxon>
        <taxon>Mytilinidion</taxon>
    </lineage>
</organism>
<dbReference type="GeneID" id="54464470"/>
<gene>
    <name evidence="2 4" type="ORF">BDZ99DRAFT_498365</name>
</gene>
<dbReference type="OrthoDB" id="2910287at2759"/>
<dbReference type="Proteomes" id="UP000504636">
    <property type="component" value="Unplaced"/>
</dbReference>
<evidence type="ECO:0000313" key="2">
    <source>
        <dbReference type="EMBL" id="KAF2810185.1"/>
    </source>
</evidence>
<dbReference type="RefSeq" id="XP_033577149.1">
    <property type="nucleotide sequence ID" value="XM_033723577.1"/>
</dbReference>
<keyword evidence="3" id="KW-1185">Reference proteome</keyword>
<evidence type="ECO:0000313" key="4">
    <source>
        <dbReference type="RefSeq" id="XP_033577149.1"/>
    </source>
</evidence>
<sequence>MYTNHLVFTALAALFSISTADPTCAAGQAGPPQKSQAPGPPGGVYMCTGSNWSGQCQYVQSIPGQCHPLEPPFYRSTSSIGPNPTTHCWFWDNDKCTAGDAANPNPYINLVYPGNPDLLGQGWKDRAQSFICDIY</sequence>
<evidence type="ECO:0000256" key="1">
    <source>
        <dbReference type="SAM" id="SignalP"/>
    </source>
</evidence>
<name>A0A6A6YQB6_9PEZI</name>
<feature type="signal peptide" evidence="1">
    <location>
        <begin position="1"/>
        <end position="20"/>
    </location>
</feature>
<accession>A0A6A6YQB6</accession>
<keyword evidence="1" id="KW-0732">Signal</keyword>
<reference evidence="4" key="3">
    <citation type="submission" date="2025-04" db="UniProtKB">
        <authorList>
            <consortium name="RefSeq"/>
        </authorList>
    </citation>
    <scope>IDENTIFICATION</scope>
    <source>
        <strain evidence="4">CBS 304.34</strain>
    </source>
</reference>
<dbReference type="AlphaFoldDB" id="A0A6A6YQB6"/>
<dbReference type="EMBL" id="MU003700">
    <property type="protein sequence ID" value="KAF2810185.1"/>
    <property type="molecule type" value="Genomic_DNA"/>
</dbReference>
<evidence type="ECO:0000313" key="3">
    <source>
        <dbReference type="Proteomes" id="UP000504636"/>
    </source>
</evidence>
<reference evidence="4" key="2">
    <citation type="submission" date="2020-04" db="EMBL/GenBank/DDBJ databases">
        <authorList>
            <consortium name="NCBI Genome Project"/>
        </authorList>
    </citation>
    <scope>NUCLEOTIDE SEQUENCE</scope>
    <source>
        <strain evidence="4">CBS 304.34</strain>
    </source>
</reference>
<feature type="chain" id="PRO_5044629286" evidence="1">
    <location>
        <begin position="21"/>
        <end position="135"/>
    </location>
</feature>
<reference evidence="2 4" key="1">
    <citation type="journal article" date="2020" name="Stud. Mycol.">
        <title>101 Dothideomycetes genomes: a test case for predicting lifestyles and emergence of pathogens.</title>
        <authorList>
            <person name="Haridas S."/>
            <person name="Albert R."/>
            <person name="Binder M."/>
            <person name="Bloem J."/>
            <person name="Labutti K."/>
            <person name="Salamov A."/>
            <person name="Andreopoulos B."/>
            <person name="Baker S."/>
            <person name="Barry K."/>
            <person name="Bills G."/>
            <person name="Bluhm B."/>
            <person name="Cannon C."/>
            <person name="Castanera R."/>
            <person name="Culley D."/>
            <person name="Daum C."/>
            <person name="Ezra D."/>
            <person name="Gonzalez J."/>
            <person name="Henrissat B."/>
            <person name="Kuo A."/>
            <person name="Liang C."/>
            <person name="Lipzen A."/>
            <person name="Lutzoni F."/>
            <person name="Magnuson J."/>
            <person name="Mondo S."/>
            <person name="Nolan M."/>
            <person name="Ohm R."/>
            <person name="Pangilinan J."/>
            <person name="Park H.-J."/>
            <person name="Ramirez L."/>
            <person name="Alfaro M."/>
            <person name="Sun H."/>
            <person name="Tritt A."/>
            <person name="Yoshinaga Y."/>
            <person name="Zwiers L.-H."/>
            <person name="Turgeon B."/>
            <person name="Goodwin S."/>
            <person name="Spatafora J."/>
            <person name="Crous P."/>
            <person name="Grigoriev I."/>
        </authorList>
    </citation>
    <scope>NUCLEOTIDE SEQUENCE</scope>
    <source>
        <strain evidence="2 4">CBS 304.34</strain>
    </source>
</reference>
<proteinExistence type="predicted"/>